<keyword evidence="2" id="KW-1185">Reference proteome</keyword>
<organism evidence="1 2">
    <name type="scientific">Panicum hallii var. hallii</name>
    <dbReference type="NCBI Taxonomy" id="1504633"/>
    <lineage>
        <taxon>Eukaryota</taxon>
        <taxon>Viridiplantae</taxon>
        <taxon>Streptophyta</taxon>
        <taxon>Embryophyta</taxon>
        <taxon>Tracheophyta</taxon>
        <taxon>Spermatophyta</taxon>
        <taxon>Magnoliopsida</taxon>
        <taxon>Liliopsida</taxon>
        <taxon>Poales</taxon>
        <taxon>Poaceae</taxon>
        <taxon>PACMAD clade</taxon>
        <taxon>Panicoideae</taxon>
        <taxon>Panicodae</taxon>
        <taxon>Paniceae</taxon>
        <taxon>Panicinae</taxon>
        <taxon>Panicum</taxon>
        <taxon>Panicum sect. Panicum</taxon>
    </lineage>
</organism>
<proteinExistence type="predicted"/>
<dbReference type="Gramene" id="PUZ42211">
    <property type="protein sequence ID" value="PUZ42211"/>
    <property type="gene ID" value="GQ55_9G566100"/>
</dbReference>
<accession>A0A2T7CFV7</accession>
<protein>
    <submittedName>
        <fullName evidence="1">Uncharacterized protein</fullName>
    </submittedName>
</protein>
<gene>
    <name evidence="1" type="ORF">GQ55_9G566100</name>
</gene>
<dbReference type="EMBL" id="CM009757">
    <property type="protein sequence ID" value="PUZ42211.1"/>
    <property type="molecule type" value="Genomic_DNA"/>
</dbReference>
<name>A0A2T7CFV7_9POAL</name>
<dbReference type="AlphaFoldDB" id="A0A2T7CFV7"/>
<reference evidence="1 2" key="1">
    <citation type="submission" date="2018-04" db="EMBL/GenBank/DDBJ databases">
        <title>WGS assembly of Panicum hallii var. hallii HAL2.</title>
        <authorList>
            <person name="Lovell J."/>
            <person name="Jenkins J."/>
            <person name="Lowry D."/>
            <person name="Mamidi S."/>
            <person name="Sreedasyam A."/>
            <person name="Weng X."/>
            <person name="Barry K."/>
            <person name="Bonette J."/>
            <person name="Campitelli B."/>
            <person name="Daum C."/>
            <person name="Gordon S."/>
            <person name="Gould B."/>
            <person name="Lipzen A."/>
            <person name="MacQueen A."/>
            <person name="Palacio-Mejia J."/>
            <person name="Plott C."/>
            <person name="Shakirov E."/>
            <person name="Shu S."/>
            <person name="Yoshinaga Y."/>
            <person name="Zane M."/>
            <person name="Rokhsar D."/>
            <person name="Grimwood J."/>
            <person name="Schmutz J."/>
            <person name="Juenger T."/>
        </authorList>
    </citation>
    <scope>NUCLEOTIDE SEQUENCE [LARGE SCALE GENOMIC DNA]</scope>
    <source>
        <strain evidence="2">cv. HAL2</strain>
    </source>
</reference>
<sequence>MILVCFSSSPTVFSTEAVSSFFLSGSPWTSVVCYVASIPLDLRTLLFYPLASLSSASLGHRCWSSSTKSSSSSSLLGGFSTLAPSIIMGSFERRASSGFRPELRGGDNDVLQLARGFLWVVASAMRGAFGHHRAQTGCVQHSYPHLISPPMKKSSVIAQAS</sequence>
<evidence type="ECO:0000313" key="2">
    <source>
        <dbReference type="Proteomes" id="UP000244336"/>
    </source>
</evidence>
<evidence type="ECO:0000313" key="1">
    <source>
        <dbReference type="EMBL" id="PUZ42211.1"/>
    </source>
</evidence>
<dbReference type="Proteomes" id="UP000244336">
    <property type="component" value="Chromosome 9"/>
</dbReference>